<sequence>MMTDYRHIPTSLLPVFYREIKRNVEAGVKTMMDLKKIENEAKKRGVYLGKF</sequence>
<protein>
    <submittedName>
        <fullName evidence="1">Uncharacterized protein</fullName>
    </submittedName>
</protein>
<comment type="caution">
    <text evidence="1">The sequence shown here is derived from an EMBL/GenBank/DDBJ whole genome shotgun (WGS) entry which is preliminary data.</text>
</comment>
<evidence type="ECO:0000313" key="1">
    <source>
        <dbReference type="EMBL" id="GAE27769.1"/>
    </source>
</evidence>
<gene>
    <name evidence="1" type="ORF">JCM9140_3928</name>
</gene>
<accession>W4Q8N8</accession>
<evidence type="ECO:0000313" key="2">
    <source>
        <dbReference type="Proteomes" id="UP000018890"/>
    </source>
</evidence>
<name>W4Q8N8_9BACI</name>
<dbReference type="AlphaFoldDB" id="W4Q8N8"/>
<proteinExistence type="predicted"/>
<keyword evidence="2" id="KW-1185">Reference proteome</keyword>
<reference evidence="1" key="1">
    <citation type="journal article" date="2014" name="Genome Announc.">
        <title>Draft Genome Sequences of Three Alkaliphilic Bacillus Strains, Bacillus wakoensis JCM 9140T, Bacillus akibai JCM 9157T, and Bacillus hemicellulosilyticus JCM 9152T.</title>
        <authorList>
            <person name="Yuki M."/>
            <person name="Oshima K."/>
            <person name="Suda W."/>
            <person name="Oshida Y."/>
            <person name="Kitamura K."/>
            <person name="Iida T."/>
            <person name="Hattori M."/>
            <person name="Ohkuma M."/>
        </authorList>
    </citation>
    <scope>NUCLEOTIDE SEQUENCE [LARGE SCALE GENOMIC DNA]</scope>
    <source>
        <strain evidence="1">JCM 9140</strain>
    </source>
</reference>
<dbReference type="STRING" id="1236970.JCM9140_3928"/>
<organism evidence="1 2">
    <name type="scientific">Halalkalibacter wakoensis JCM 9140</name>
    <dbReference type="NCBI Taxonomy" id="1236970"/>
    <lineage>
        <taxon>Bacteria</taxon>
        <taxon>Bacillati</taxon>
        <taxon>Bacillota</taxon>
        <taxon>Bacilli</taxon>
        <taxon>Bacillales</taxon>
        <taxon>Bacillaceae</taxon>
        <taxon>Halalkalibacter</taxon>
    </lineage>
</organism>
<dbReference type="EMBL" id="BAUT01000064">
    <property type="protein sequence ID" value="GAE27769.1"/>
    <property type="molecule type" value="Genomic_DNA"/>
</dbReference>
<dbReference type="Proteomes" id="UP000018890">
    <property type="component" value="Unassembled WGS sequence"/>
</dbReference>